<proteinExistence type="predicted"/>
<reference evidence="1" key="1">
    <citation type="journal article" date="2022" name="bioRxiv">
        <title>Sequencing and chromosome-scale assembly of the giantPleurodeles waltlgenome.</title>
        <authorList>
            <person name="Brown T."/>
            <person name="Elewa A."/>
            <person name="Iarovenko S."/>
            <person name="Subramanian E."/>
            <person name="Araus A.J."/>
            <person name="Petzold A."/>
            <person name="Susuki M."/>
            <person name="Suzuki K.-i.T."/>
            <person name="Hayashi T."/>
            <person name="Toyoda A."/>
            <person name="Oliveira C."/>
            <person name="Osipova E."/>
            <person name="Leigh N.D."/>
            <person name="Simon A."/>
            <person name="Yun M.H."/>
        </authorList>
    </citation>
    <scope>NUCLEOTIDE SEQUENCE</scope>
    <source>
        <strain evidence="1">20211129_DDA</strain>
        <tissue evidence="1">Liver</tissue>
    </source>
</reference>
<evidence type="ECO:0000313" key="1">
    <source>
        <dbReference type="EMBL" id="KAJ1144753.1"/>
    </source>
</evidence>
<evidence type="ECO:0000313" key="2">
    <source>
        <dbReference type="Proteomes" id="UP001066276"/>
    </source>
</evidence>
<comment type="caution">
    <text evidence="1">The sequence shown here is derived from an EMBL/GenBank/DDBJ whole genome shotgun (WGS) entry which is preliminary data.</text>
</comment>
<protein>
    <submittedName>
        <fullName evidence="1">Uncharacterized protein</fullName>
    </submittedName>
</protein>
<accession>A0AAV7R1Y1</accession>
<dbReference type="Proteomes" id="UP001066276">
    <property type="component" value="Chromosome 6"/>
</dbReference>
<keyword evidence="2" id="KW-1185">Reference proteome</keyword>
<name>A0AAV7R1Y1_PLEWA</name>
<dbReference type="PANTHER" id="PTHR11505">
    <property type="entry name" value="L1 TRANSPOSABLE ELEMENT-RELATED"/>
    <property type="match status" value="1"/>
</dbReference>
<dbReference type="AlphaFoldDB" id="A0AAV7R1Y1"/>
<dbReference type="InterPro" id="IPR004244">
    <property type="entry name" value="Transposase_22"/>
</dbReference>
<sequence length="178" mass="19845">MDLKISDLSVASTSIQADIAHFQVTVTDLDQCLMTAKDDIAAKPVQDTKVKSLGAKITDLEDQSPRDNICFFGIPKHKEVSDIKAFLNNFLPELTGLDFSPPLEFQRAHRIGPLHKATSGRPRPIIACFLRHEQAPQIISEARSQGPHSPEGHEILVAADFSRVTNKKRTHSWPYDHN</sequence>
<gene>
    <name evidence="1" type="ORF">NDU88_011050</name>
</gene>
<dbReference type="Gene3D" id="3.30.70.1820">
    <property type="entry name" value="L1 transposable element, RRM domain"/>
    <property type="match status" value="1"/>
</dbReference>
<dbReference type="EMBL" id="JANPWB010000010">
    <property type="protein sequence ID" value="KAJ1144753.1"/>
    <property type="molecule type" value="Genomic_DNA"/>
</dbReference>
<organism evidence="1 2">
    <name type="scientific">Pleurodeles waltl</name>
    <name type="common">Iberian ribbed newt</name>
    <dbReference type="NCBI Taxonomy" id="8319"/>
    <lineage>
        <taxon>Eukaryota</taxon>
        <taxon>Metazoa</taxon>
        <taxon>Chordata</taxon>
        <taxon>Craniata</taxon>
        <taxon>Vertebrata</taxon>
        <taxon>Euteleostomi</taxon>
        <taxon>Amphibia</taxon>
        <taxon>Batrachia</taxon>
        <taxon>Caudata</taxon>
        <taxon>Salamandroidea</taxon>
        <taxon>Salamandridae</taxon>
        <taxon>Pleurodelinae</taxon>
        <taxon>Pleurodeles</taxon>
    </lineage>
</organism>